<evidence type="ECO:0000313" key="3">
    <source>
        <dbReference type="EMBL" id="KAJ7981254.1"/>
    </source>
</evidence>
<dbReference type="Proteomes" id="UP001163823">
    <property type="component" value="Chromosome 1"/>
</dbReference>
<protein>
    <submittedName>
        <fullName evidence="3">Ubiquitin carboxyl-terminal hydrolase</fullName>
    </submittedName>
</protein>
<keyword evidence="3" id="KW-0378">Hydrolase</keyword>
<feature type="region of interest" description="Disordered" evidence="2">
    <location>
        <begin position="217"/>
        <end position="276"/>
    </location>
</feature>
<accession>A0AAD7QH49</accession>
<comment type="caution">
    <text evidence="3">The sequence shown here is derived from an EMBL/GenBank/DDBJ whole genome shotgun (WGS) entry which is preliminary data.</text>
</comment>
<feature type="compositionally biased region" description="Basic and acidic residues" evidence="2">
    <location>
        <begin position="240"/>
        <end position="258"/>
    </location>
</feature>
<keyword evidence="1" id="KW-0175">Coiled coil</keyword>
<name>A0AAD7QH49_QUISA</name>
<keyword evidence="4" id="KW-1185">Reference proteome</keyword>
<feature type="region of interest" description="Disordered" evidence="2">
    <location>
        <begin position="40"/>
        <end position="67"/>
    </location>
</feature>
<dbReference type="PANTHER" id="PTHR34210">
    <property type="entry name" value="OS01G0252900 PROTEIN"/>
    <property type="match status" value="1"/>
</dbReference>
<dbReference type="AlphaFoldDB" id="A0AAD7QH49"/>
<dbReference type="EMBL" id="JARAOO010000001">
    <property type="protein sequence ID" value="KAJ7981254.1"/>
    <property type="molecule type" value="Genomic_DNA"/>
</dbReference>
<evidence type="ECO:0000256" key="1">
    <source>
        <dbReference type="SAM" id="Coils"/>
    </source>
</evidence>
<feature type="compositionally biased region" description="Basic and acidic residues" evidence="2">
    <location>
        <begin position="56"/>
        <end position="65"/>
    </location>
</feature>
<feature type="coiled-coil region" evidence="1">
    <location>
        <begin position="142"/>
        <end position="187"/>
    </location>
</feature>
<dbReference type="PANTHER" id="PTHR34210:SF1">
    <property type="entry name" value="OS03G0274700 PROTEIN"/>
    <property type="match status" value="1"/>
</dbReference>
<sequence>MRRQGQYADSAANTYVTAQVHMSGQQVEHKSSHFEERLEAFTPEREHQYGNSKPEGQWRWERDGPKMSNPMASHIFNEGQGGDALRSYFQGQRHDPKLALQNQSNNDSRSQTHEEDMDIGYEENILLQTFERLEEKFLNDIMKLAKDQNDAEDSENARHREKIGAINSQYEEQLAALRARHASRRDEFLRRESHARQHQYQQAVMDPYPDSGMRPSGYGGATAPEAVGEAQRGYSTENFDSYRERTRFLGGAKDRGFEPRGPYPGGRVYDTASRYY</sequence>
<dbReference type="GO" id="GO:0016787">
    <property type="term" value="F:hydrolase activity"/>
    <property type="evidence" value="ECO:0007669"/>
    <property type="project" value="UniProtKB-KW"/>
</dbReference>
<evidence type="ECO:0000313" key="4">
    <source>
        <dbReference type="Proteomes" id="UP001163823"/>
    </source>
</evidence>
<reference evidence="3 4" key="1">
    <citation type="journal article" date="2023" name="Science">
        <title>Elucidation of the pathway for biosynthesis of saponin adjuvants from the soapbark tree.</title>
        <authorList>
            <person name="Reed J."/>
            <person name="Orme A."/>
            <person name="El-Demerdash A."/>
            <person name="Owen C."/>
            <person name="Martin L.B.B."/>
            <person name="Misra R.C."/>
            <person name="Kikuchi S."/>
            <person name="Rejzek M."/>
            <person name="Martin A.C."/>
            <person name="Harkess A."/>
            <person name="Leebens-Mack J."/>
            <person name="Louveau T."/>
            <person name="Stephenson M.J."/>
            <person name="Osbourn A."/>
        </authorList>
    </citation>
    <scope>NUCLEOTIDE SEQUENCE [LARGE SCALE GENOMIC DNA]</scope>
    <source>
        <strain evidence="3">S10</strain>
    </source>
</reference>
<organism evidence="3 4">
    <name type="scientific">Quillaja saponaria</name>
    <name type="common">Soap bark tree</name>
    <dbReference type="NCBI Taxonomy" id="32244"/>
    <lineage>
        <taxon>Eukaryota</taxon>
        <taxon>Viridiplantae</taxon>
        <taxon>Streptophyta</taxon>
        <taxon>Embryophyta</taxon>
        <taxon>Tracheophyta</taxon>
        <taxon>Spermatophyta</taxon>
        <taxon>Magnoliopsida</taxon>
        <taxon>eudicotyledons</taxon>
        <taxon>Gunneridae</taxon>
        <taxon>Pentapetalae</taxon>
        <taxon>rosids</taxon>
        <taxon>fabids</taxon>
        <taxon>Fabales</taxon>
        <taxon>Quillajaceae</taxon>
        <taxon>Quillaja</taxon>
    </lineage>
</organism>
<dbReference type="KEGG" id="qsa:O6P43_000540"/>
<gene>
    <name evidence="3" type="ORF">O6P43_000540</name>
</gene>
<proteinExistence type="predicted"/>
<evidence type="ECO:0000256" key="2">
    <source>
        <dbReference type="SAM" id="MobiDB-lite"/>
    </source>
</evidence>